<keyword evidence="1" id="KW-0732">Signal</keyword>
<dbReference type="SUPFAM" id="SSF50685">
    <property type="entry name" value="Barwin-like endoglucanases"/>
    <property type="match status" value="1"/>
</dbReference>
<sequence>MKNKNILGLGVAAIGLLSSSAAFADIGSISFYGNSASRPADLVQGCNISEDQVSGRNYQVVTVSDAVWDNGASCGRRYRMRCISTPVKHSCTANTIDVIVVGRCPNGRCMVGGRNVTMKIAFNRYSLLVQARTASWANIEFIQL</sequence>
<evidence type="ECO:0000313" key="4">
    <source>
        <dbReference type="Proteomes" id="UP001164737"/>
    </source>
</evidence>
<evidence type="ECO:0000256" key="1">
    <source>
        <dbReference type="SAM" id="SignalP"/>
    </source>
</evidence>
<feature type="domain" description="Expansin-like EG45" evidence="2">
    <location>
        <begin position="27"/>
        <end position="109"/>
    </location>
</feature>
<feature type="signal peptide" evidence="1">
    <location>
        <begin position="1"/>
        <end position="24"/>
    </location>
</feature>
<dbReference type="Proteomes" id="UP001164737">
    <property type="component" value="Chromosome"/>
</dbReference>
<dbReference type="InterPro" id="IPR036908">
    <property type="entry name" value="RlpA-like_sf"/>
</dbReference>
<evidence type="ECO:0000313" key="3">
    <source>
        <dbReference type="EMBL" id="WAH65973.1"/>
    </source>
</evidence>
<accession>A0AA47IE48</accession>
<dbReference type="EMBL" id="CP107241">
    <property type="protein sequence ID" value="WAH65973.1"/>
    <property type="molecule type" value="Genomic_DNA"/>
</dbReference>
<dbReference type="PANTHER" id="PTHR47480:SF1">
    <property type="entry name" value="EG45-LIKE DOMAIN CONTAINING PROTEIN 1"/>
    <property type="match status" value="1"/>
</dbReference>
<dbReference type="RefSeq" id="WP_268214676.1">
    <property type="nucleotide sequence ID" value="NZ_CP107241.1"/>
</dbReference>
<dbReference type="AlphaFoldDB" id="A0AA47IE48"/>
<evidence type="ECO:0000259" key="2">
    <source>
        <dbReference type="PROSITE" id="PS50842"/>
    </source>
</evidence>
<dbReference type="InterPro" id="IPR007112">
    <property type="entry name" value="Expansin/allergen_DPBB_dom"/>
</dbReference>
<reference evidence="3" key="1">
    <citation type="submission" date="2022-10" db="EMBL/GenBank/DDBJ databases">
        <title>Complete genome sequence resource for Xanthomonas hortorum isolated from Greek Oregano.</title>
        <authorList>
            <person name="Gonzalez-Tobon J."/>
            <person name="Helmann T.C."/>
            <person name="Daughtrey M."/>
            <person name="Stodghill P.V."/>
            <person name="Filiatrault M.J."/>
        </authorList>
    </citation>
    <scope>NUCLEOTIDE SEQUENCE</scope>
    <source>
        <strain evidence="3">Oregano 108</strain>
    </source>
</reference>
<organism evidence="3 4">
    <name type="scientific">Xanthomonas hortorum</name>
    <dbReference type="NCBI Taxonomy" id="56454"/>
    <lineage>
        <taxon>Bacteria</taxon>
        <taxon>Pseudomonadati</taxon>
        <taxon>Pseudomonadota</taxon>
        <taxon>Gammaproteobacteria</taxon>
        <taxon>Lysobacterales</taxon>
        <taxon>Lysobacteraceae</taxon>
        <taxon>Xanthomonas</taxon>
    </lineage>
</organism>
<gene>
    <name evidence="3" type="ORF">OEG85_08555</name>
</gene>
<feature type="chain" id="PRO_5041277890" description="Expansin-like EG45 domain-containing protein" evidence="1">
    <location>
        <begin position="25"/>
        <end position="144"/>
    </location>
</feature>
<dbReference type="PROSITE" id="PS50842">
    <property type="entry name" value="EXPANSIN_EG45"/>
    <property type="match status" value="1"/>
</dbReference>
<dbReference type="PANTHER" id="PTHR47480">
    <property type="entry name" value="EG45-LIKE DOMAIN CONTAINING PROTEIN"/>
    <property type="match status" value="1"/>
</dbReference>
<name>A0AA47IE48_9XANT</name>
<dbReference type="Gene3D" id="2.40.40.10">
    <property type="entry name" value="RlpA-like domain"/>
    <property type="match status" value="1"/>
</dbReference>
<protein>
    <recommendedName>
        <fullName evidence="2">Expansin-like EG45 domain-containing protein</fullName>
    </recommendedName>
</protein>
<proteinExistence type="predicted"/>